<keyword evidence="1" id="KW-0812">Transmembrane</keyword>
<evidence type="ECO:0000259" key="2">
    <source>
        <dbReference type="Pfam" id="PF20151"/>
    </source>
</evidence>
<dbReference type="HOGENOM" id="CLU_752635_0_0_1"/>
<dbReference type="EMBL" id="KN824301">
    <property type="protein sequence ID" value="KIM27152.1"/>
    <property type="molecule type" value="Genomic_DNA"/>
</dbReference>
<evidence type="ECO:0000256" key="1">
    <source>
        <dbReference type="SAM" id="Phobius"/>
    </source>
</evidence>
<feature type="transmembrane region" description="Helical" evidence="1">
    <location>
        <begin position="90"/>
        <end position="108"/>
    </location>
</feature>
<gene>
    <name evidence="3" type="ORF">M408DRAFT_311702</name>
</gene>
<dbReference type="AlphaFoldDB" id="A0A0C2XDL7"/>
<sequence>MSLIAPDVDIPALKTQIDSKRFSLAICAWVFYEIAITSDDSMNLFWMHKRWTVSKVLFFINRTTIMLTVVTITCLNIVNFDSDYHCLVTTWVEFALSIIIISIVAFTLASRVYALWKGKYIVLTIFFLVMAANISNYLFIYGGALYKGTPLVSQPPFAGCAFVLKSNILWIVFANTLIFEAISISLIVYRAWPIARQRDVETPLFSLLLEDGVGYFLAFTASKLFTVGAMYVPTPISFVVLSSYPSVAVAALAVNRLFIRLQRAMVIQPTTTEFNGTGFSIAKYYSSDDTSGSRAPRAIVTIGGTGRIRARRHHQDELFSNGSVELCTTGDVHAATTRHEGIPNSISTAGKIDNGIK</sequence>
<protein>
    <recommendedName>
        <fullName evidence="2">DUF6533 domain-containing protein</fullName>
    </recommendedName>
</protein>
<keyword evidence="1" id="KW-0472">Membrane</keyword>
<feature type="transmembrane region" description="Helical" evidence="1">
    <location>
        <begin position="168"/>
        <end position="192"/>
    </location>
</feature>
<feature type="transmembrane region" description="Helical" evidence="1">
    <location>
        <begin position="56"/>
        <end position="78"/>
    </location>
</feature>
<evidence type="ECO:0000313" key="3">
    <source>
        <dbReference type="EMBL" id="KIM27152.1"/>
    </source>
</evidence>
<dbReference type="OrthoDB" id="2637653at2759"/>
<feature type="transmembrane region" description="Helical" evidence="1">
    <location>
        <begin position="120"/>
        <end position="140"/>
    </location>
</feature>
<dbReference type="Pfam" id="PF20151">
    <property type="entry name" value="DUF6533"/>
    <property type="match status" value="1"/>
</dbReference>
<dbReference type="Proteomes" id="UP000054097">
    <property type="component" value="Unassembled WGS sequence"/>
</dbReference>
<feature type="transmembrane region" description="Helical" evidence="1">
    <location>
        <begin position="238"/>
        <end position="259"/>
    </location>
</feature>
<organism evidence="3 4">
    <name type="scientific">Serendipita vermifera MAFF 305830</name>
    <dbReference type="NCBI Taxonomy" id="933852"/>
    <lineage>
        <taxon>Eukaryota</taxon>
        <taxon>Fungi</taxon>
        <taxon>Dikarya</taxon>
        <taxon>Basidiomycota</taxon>
        <taxon>Agaricomycotina</taxon>
        <taxon>Agaricomycetes</taxon>
        <taxon>Sebacinales</taxon>
        <taxon>Serendipitaceae</taxon>
        <taxon>Serendipita</taxon>
    </lineage>
</organism>
<reference evidence="3 4" key="1">
    <citation type="submission" date="2014-04" db="EMBL/GenBank/DDBJ databases">
        <authorList>
            <consortium name="DOE Joint Genome Institute"/>
            <person name="Kuo A."/>
            <person name="Zuccaro A."/>
            <person name="Kohler A."/>
            <person name="Nagy L.G."/>
            <person name="Floudas D."/>
            <person name="Copeland A."/>
            <person name="Barry K.W."/>
            <person name="Cichocki N."/>
            <person name="Veneault-Fourrey C."/>
            <person name="LaButti K."/>
            <person name="Lindquist E.A."/>
            <person name="Lipzen A."/>
            <person name="Lundell T."/>
            <person name="Morin E."/>
            <person name="Murat C."/>
            <person name="Sun H."/>
            <person name="Tunlid A."/>
            <person name="Henrissat B."/>
            <person name="Grigoriev I.V."/>
            <person name="Hibbett D.S."/>
            <person name="Martin F."/>
            <person name="Nordberg H.P."/>
            <person name="Cantor M.N."/>
            <person name="Hua S.X."/>
        </authorList>
    </citation>
    <scope>NUCLEOTIDE SEQUENCE [LARGE SCALE GENOMIC DNA]</scope>
    <source>
        <strain evidence="3 4">MAFF 305830</strain>
    </source>
</reference>
<reference evidence="4" key="2">
    <citation type="submission" date="2015-01" db="EMBL/GenBank/DDBJ databases">
        <title>Evolutionary Origins and Diversification of the Mycorrhizal Mutualists.</title>
        <authorList>
            <consortium name="DOE Joint Genome Institute"/>
            <consortium name="Mycorrhizal Genomics Consortium"/>
            <person name="Kohler A."/>
            <person name="Kuo A."/>
            <person name="Nagy L.G."/>
            <person name="Floudas D."/>
            <person name="Copeland A."/>
            <person name="Barry K.W."/>
            <person name="Cichocki N."/>
            <person name="Veneault-Fourrey C."/>
            <person name="LaButti K."/>
            <person name="Lindquist E.A."/>
            <person name="Lipzen A."/>
            <person name="Lundell T."/>
            <person name="Morin E."/>
            <person name="Murat C."/>
            <person name="Riley R."/>
            <person name="Ohm R."/>
            <person name="Sun H."/>
            <person name="Tunlid A."/>
            <person name="Henrissat B."/>
            <person name="Grigoriev I.V."/>
            <person name="Hibbett D.S."/>
            <person name="Martin F."/>
        </authorList>
    </citation>
    <scope>NUCLEOTIDE SEQUENCE [LARGE SCALE GENOMIC DNA]</scope>
    <source>
        <strain evidence="4">MAFF 305830</strain>
    </source>
</reference>
<evidence type="ECO:0000313" key="4">
    <source>
        <dbReference type="Proteomes" id="UP000054097"/>
    </source>
</evidence>
<accession>A0A0C2XDL7</accession>
<keyword evidence="1" id="KW-1133">Transmembrane helix</keyword>
<name>A0A0C2XDL7_SERVB</name>
<dbReference type="InterPro" id="IPR045340">
    <property type="entry name" value="DUF6533"/>
</dbReference>
<feature type="domain" description="DUF6533" evidence="2">
    <location>
        <begin position="22"/>
        <end position="67"/>
    </location>
</feature>
<proteinExistence type="predicted"/>
<keyword evidence="4" id="KW-1185">Reference proteome</keyword>